<keyword evidence="3" id="KW-1185">Reference proteome</keyword>
<dbReference type="AlphaFoldDB" id="A0A5C4TIT7"/>
<comment type="caution">
    <text evidence="2">The sequence shown here is derived from an EMBL/GenBank/DDBJ whole genome shotgun (WGS) entry which is preliminary data.</text>
</comment>
<dbReference type="Proteomes" id="UP000307943">
    <property type="component" value="Unassembled WGS sequence"/>
</dbReference>
<dbReference type="RefSeq" id="WP_139600336.1">
    <property type="nucleotide sequence ID" value="NZ_VDCQ01000001.1"/>
</dbReference>
<evidence type="ECO:0000313" key="3">
    <source>
        <dbReference type="Proteomes" id="UP000307943"/>
    </source>
</evidence>
<dbReference type="PANTHER" id="PTHR37808">
    <property type="entry name" value="SPORE GERMINATION PROTEIN-LIKE PROTEIN YDZR-RELATED"/>
    <property type="match status" value="1"/>
</dbReference>
<dbReference type="Pfam" id="PF10676">
    <property type="entry name" value="gerPA"/>
    <property type="match status" value="1"/>
</dbReference>
<proteinExistence type="inferred from homology"/>
<comment type="similarity">
    <text evidence="1">Belongs to the GerPA/GerPF family.</text>
</comment>
<dbReference type="EMBL" id="VDCQ01000001">
    <property type="protein sequence ID" value="TNJ68359.1"/>
    <property type="molecule type" value="Genomic_DNA"/>
</dbReference>
<reference evidence="2 3" key="1">
    <citation type="submission" date="2019-05" db="EMBL/GenBank/DDBJ databases">
        <title>We sequenced the genome of Paenibacillus hemerocallicola KCTC 33185 for further insight into its adaptation and study the phylogeny of Paenibacillus.</title>
        <authorList>
            <person name="Narsing Rao M.P."/>
        </authorList>
    </citation>
    <scope>NUCLEOTIDE SEQUENCE [LARGE SCALE GENOMIC DNA]</scope>
    <source>
        <strain evidence="2 3">KCTC 33185</strain>
    </source>
</reference>
<evidence type="ECO:0000256" key="1">
    <source>
        <dbReference type="ARBA" id="ARBA00008103"/>
    </source>
</evidence>
<accession>A0A5C4TIT7</accession>
<dbReference type="InterPro" id="IPR019618">
    <property type="entry name" value="Spore_germination_GerPA"/>
</dbReference>
<gene>
    <name evidence="2" type="ORF">FE784_01510</name>
</gene>
<evidence type="ECO:0000313" key="2">
    <source>
        <dbReference type="EMBL" id="TNJ68359.1"/>
    </source>
</evidence>
<name>A0A5C4TIT7_9BACL</name>
<dbReference type="PANTHER" id="PTHR37808:SF1">
    <property type="entry name" value="SPORE GERMINATION PROTEIN-LIKE PROTEIN YDZR"/>
    <property type="match status" value="1"/>
</dbReference>
<protein>
    <submittedName>
        <fullName evidence="2">Spore germination protein</fullName>
    </submittedName>
</protein>
<sequence length="72" mass="7172">MPSIILAPINITGADGNVTFGDVVQISPNSSSKSYSGSGGGNVGIFAQAISLLSFTITSDPDVIDSISALKG</sequence>
<organism evidence="2 3">
    <name type="scientific">Paenibacillus hemerocallicola</name>
    <dbReference type="NCBI Taxonomy" id="1172614"/>
    <lineage>
        <taxon>Bacteria</taxon>
        <taxon>Bacillati</taxon>
        <taxon>Bacillota</taxon>
        <taxon>Bacilli</taxon>
        <taxon>Bacillales</taxon>
        <taxon>Paenibacillaceae</taxon>
        <taxon>Paenibacillus</taxon>
    </lineage>
</organism>